<evidence type="ECO:0000313" key="4">
    <source>
        <dbReference type="Proteomes" id="UP000006546"/>
    </source>
</evidence>
<dbReference type="STRING" id="906968.Trebr_0220"/>
<dbReference type="Pfam" id="PF20578">
    <property type="entry name" value="aBig_2"/>
    <property type="match status" value="2"/>
</dbReference>
<sequence length="637" mass="69346">MKRPIFRMFYGAFLAICTVFLFTSCSGTESAPVNTDAEAVSAAKDALAITYAAGDSAAAVTKNLTLPVFGANGVAIAWTSSSAFVTDSGEVKRPGDVSEAVTMTATLTKGSSRDTKVFPLTLYGENQEKVDAVKEKLSIKLLILNSENNITLPQSLDGYDDVEISWTSSDTGIIGAPNAETASVSIPQETVAVTVTATIKPKANDAKAETSKEFSIKVYAANDNPSADDCIAAAMDSLAITYADGDSAASVKKNLTLPGSGGNDVAVSWAVESGKESWCTPDGKITRDLTDIPVRLTATLSKSDGTPLMKTFDIIVSPITEFQIANTKFSFNGNELVQIQYGHDFLNQFGGAKYAYTIDAANKKLTVTQTAHYSYDYFAATGEWITRSDFIRKQTEGITAFVDRAITLTGKNPVTHADVVALFRAEMEIAGRTDLSDEKVKSYIISHCGSSSYFSVPFPCANVKEFDALPTDKLKSTVEKYLALRLSLFEHQSEITMTNWQEIKSQIGSIVRKAEKMKFKDAVFTYKIECDEQGSVADFHTETDYDNSKKWYEQYGIYQNEASYALECYGRQTGLFSIPGNTEYSVIFNSEISSFTYEKDNTNFSWSITVNADKTITITNLTTPSESHVLTFKGGSL</sequence>
<dbReference type="KEGG" id="tbe:Trebr_0220"/>
<feature type="domain" description="Atrophied bacterial Ig" evidence="2">
    <location>
        <begin position="232"/>
        <end position="317"/>
    </location>
</feature>
<feature type="signal peptide" evidence="1">
    <location>
        <begin position="1"/>
        <end position="30"/>
    </location>
</feature>
<dbReference type="EMBL" id="CP002696">
    <property type="protein sequence ID" value="AEE15670.1"/>
    <property type="molecule type" value="Genomic_DNA"/>
</dbReference>
<name>F4LLX8_TREBD</name>
<keyword evidence="4" id="KW-1185">Reference proteome</keyword>
<evidence type="ECO:0000259" key="2">
    <source>
        <dbReference type="Pfam" id="PF20578"/>
    </source>
</evidence>
<dbReference type="OrthoDB" id="2481354at2"/>
<protein>
    <recommendedName>
        <fullName evidence="2">Atrophied bacterial Ig domain-containing protein</fullName>
    </recommendedName>
</protein>
<gene>
    <name evidence="3" type="ordered locus">Trebr_0220</name>
</gene>
<evidence type="ECO:0000256" key="1">
    <source>
        <dbReference type="SAM" id="SignalP"/>
    </source>
</evidence>
<keyword evidence="1" id="KW-0732">Signal</keyword>
<proteinExistence type="predicted"/>
<dbReference type="PROSITE" id="PS51257">
    <property type="entry name" value="PROKAR_LIPOPROTEIN"/>
    <property type="match status" value="1"/>
</dbReference>
<dbReference type="HOGENOM" id="CLU_429557_0_0_12"/>
<dbReference type="Proteomes" id="UP000006546">
    <property type="component" value="Chromosome"/>
</dbReference>
<evidence type="ECO:0000313" key="3">
    <source>
        <dbReference type="EMBL" id="AEE15670.1"/>
    </source>
</evidence>
<dbReference type="eggNOG" id="COG3940">
    <property type="taxonomic scope" value="Bacteria"/>
</dbReference>
<dbReference type="RefSeq" id="WP_013757389.1">
    <property type="nucleotide sequence ID" value="NC_015500.1"/>
</dbReference>
<reference evidence="4" key="1">
    <citation type="submission" date="2011-04" db="EMBL/GenBank/DDBJ databases">
        <title>The complete genome of Treponema brennaborense DSM 12168.</title>
        <authorList>
            <person name="Lucas S."/>
            <person name="Han J."/>
            <person name="Lapidus A."/>
            <person name="Bruce D."/>
            <person name="Goodwin L."/>
            <person name="Pitluck S."/>
            <person name="Peters L."/>
            <person name="Kyrpides N."/>
            <person name="Mavromatis K."/>
            <person name="Ivanova N."/>
            <person name="Mikhailova N."/>
            <person name="Pagani I."/>
            <person name="Teshima H."/>
            <person name="Detter J.C."/>
            <person name="Tapia R."/>
            <person name="Han C."/>
            <person name="Land M."/>
            <person name="Hauser L."/>
            <person name="Markowitz V."/>
            <person name="Cheng J.-F."/>
            <person name="Hugenholtz P."/>
            <person name="Woyke T."/>
            <person name="Wu D."/>
            <person name="Gronow S."/>
            <person name="Wellnitz S."/>
            <person name="Brambilla E."/>
            <person name="Klenk H.-P."/>
            <person name="Eisen J.A."/>
        </authorList>
    </citation>
    <scope>NUCLEOTIDE SEQUENCE [LARGE SCALE GENOMIC DNA]</scope>
    <source>
        <strain evidence="4">DSM 12168 / CIP 105900 / DD5/3</strain>
    </source>
</reference>
<feature type="domain" description="Atrophied bacterial Ig" evidence="2">
    <location>
        <begin position="40"/>
        <end position="122"/>
    </location>
</feature>
<feature type="chain" id="PRO_5003317798" description="Atrophied bacterial Ig domain-containing protein" evidence="1">
    <location>
        <begin position="31"/>
        <end position="637"/>
    </location>
</feature>
<organism evidence="3 4">
    <name type="scientific">Treponema brennaborense (strain DSM 12168 / CIP 105900 / DD5/3)</name>
    <dbReference type="NCBI Taxonomy" id="906968"/>
    <lineage>
        <taxon>Bacteria</taxon>
        <taxon>Pseudomonadati</taxon>
        <taxon>Spirochaetota</taxon>
        <taxon>Spirochaetia</taxon>
        <taxon>Spirochaetales</taxon>
        <taxon>Treponemataceae</taxon>
        <taxon>Treponema</taxon>
    </lineage>
</organism>
<accession>F4LLX8</accession>
<dbReference type="AlphaFoldDB" id="F4LLX8"/>
<dbReference type="InterPro" id="IPR046780">
    <property type="entry name" value="aBig_2"/>
</dbReference>